<accession>R0LME2</accession>
<dbReference type="Proteomes" id="UP000296049">
    <property type="component" value="Unassembled WGS sequence"/>
</dbReference>
<name>R0LME2_ANAPL</name>
<keyword evidence="2" id="KW-1185">Reference proteome</keyword>
<evidence type="ECO:0000313" key="1">
    <source>
        <dbReference type="EMBL" id="EOB02860.1"/>
    </source>
</evidence>
<reference evidence="2" key="1">
    <citation type="journal article" date="2013" name="Nat. Genet.">
        <title>The duck genome and transcriptome provide insight into an avian influenza virus reservoir species.</title>
        <authorList>
            <person name="Huang Y."/>
            <person name="Li Y."/>
            <person name="Burt D.W."/>
            <person name="Chen H."/>
            <person name="Zhang Y."/>
            <person name="Qian W."/>
            <person name="Kim H."/>
            <person name="Gan S."/>
            <person name="Zhao Y."/>
            <person name="Li J."/>
            <person name="Yi K."/>
            <person name="Feng H."/>
            <person name="Zhu P."/>
            <person name="Li B."/>
            <person name="Liu Q."/>
            <person name="Fairley S."/>
            <person name="Magor K.E."/>
            <person name="Du Z."/>
            <person name="Hu X."/>
            <person name="Goodman L."/>
            <person name="Tafer H."/>
            <person name="Vignal A."/>
            <person name="Lee T."/>
            <person name="Kim K.W."/>
            <person name="Sheng Z."/>
            <person name="An Y."/>
            <person name="Searle S."/>
            <person name="Herrero J."/>
            <person name="Groenen M.A."/>
            <person name="Crooijmans R.P."/>
            <person name="Faraut T."/>
            <person name="Cai Q."/>
            <person name="Webster R.G."/>
            <person name="Aldridge J.R."/>
            <person name="Warren W.C."/>
            <person name="Bartschat S."/>
            <person name="Kehr S."/>
            <person name="Marz M."/>
            <person name="Stadler P.F."/>
            <person name="Smith J."/>
            <person name="Kraus R.H."/>
            <person name="Zhao Y."/>
            <person name="Ren L."/>
            <person name="Fei J."/>
            <person name="Morisson M."/>
            <person name="Kaiser P."/>
            <person name="Griffin D.K."/>
            <person name="Rao M."/>
            <person name="Pitel F."/>
            <person name="Wang J."/>
            <person name="Li N."/>
        </authorList>
    </citation>
    <scope>NUCLEOTIDE SEQUENCE [LARGE SCALE GENOMIC DNA]</scope>
</reference>
<dbReference type="AlphaFoldDB" id="R0LME2"/>
<evidence type="ECO:0000313" key="2">
    <source>
        <dbReference type="Proteomes" id="UP000296049"/>
    </source>
</evidence>
<dbReference type="EMBL" id="KB742924">
    <property type="protein sequence ID" value="EOB02860.1"/>
    <property type="molecule type" value="Genomic_DNA"/>
</dbReference>
<proteinExistence type="predicted"/>
<gene>
    <name evidence="1" type="ORF">Anapl_10122</name>
</gene>
<sequence length="349" mass="38547">MHHDHIGSSSSRRLFGRDIVGGSYTWAGLTCQVPYGTALGMMETRIFLSICGQKRKSKNKRFPVSLEACCPLSLTAQRDQISGTFHKQHTGETRGQPTPLCQLPLSRSLHGRDLSVKVMIQKTQNHTGDLYTNGYHMHVCRGQSALLEDTRQQEFVQLDQVQMGSCAFTFSEFSVWKKTPETTTFVMSLKLISSGCNGDTLRGKQDSENGFGLVGKWEKTQEMTKNYLAPFTFLSTESDGTHRLRSYLQSSNPSLGSSGARTPPEAALCGKPKQRQQQLASAFAAARSSAEYDNRELAQVKSPLNRKERGTCLFSQLTKTPPHEHQACHVPAVLPKGQGLSVVPCFSGQ</sequence>
<organism evidence="1 2">
    <name type="scientific">Anas platyrhynchos</name>
    <name type="common">Mallard</name>
    <name type="synonym">Anas boschas</name>
    <dbReference type="NCBI Taxonomy" id="8839"/>
    <lineage>
        <taxon>Eukaryota</taxon>
        <taxon>Metazoa</taxon>
        <taxon>Chordata</taxon>
        <taxon>Craniata</taxon>
        <taxon>Vertebrata</taxon>
        <taxon>Euteleostomi</taxon>
        <taxon>Archelosauria</taxon>
        <taxon>Archosauria</taxon>
        <taxon>Dinosauria</taxon>
        <taxon>Saurischia</taxon>
        <taxon>Theropoda</taxon>
        <taxon>Coelurosauria</taxon>
        <taxon>Aves</taxon>
        <taxon>Neognathae</taxon>
        <taxon>Galloanserae</taxon>
        <taxon>Anseriformes</taxon>
        <taxon>Anatidae</taxon>
        <taxon>Anatinae</taxon>
        <taxon>Anas</taxon>
    </lineage>
</organism>
<protein>
    <submittedName>
        <fullName evidence="1">Uncharacterized protein</fullName>
    </submittedName>
</protein>